<dbReference type="STRING" id="1314674.A0A0D7B1Y5"/>
<evidence type="ECO:0008006" key="5">
    <source>
        <dbReference type="Google" id="ProtNLM"/>
    </source>
</evidence>
<keyword evidence="4" id="KW-1185">Reference proteome</keyword>
<protein>
    <recommendedName>
        <fullName evidence="5">NADH dehydrogenase [ubiquinone] 1 alpha subcomplex subunit</fullName>
    </recommendedName>
</protein>
<dbReference type="Pfam" id="PF05071">
    <property type="entry name" value="NDUFA12"/>
    <property type="match status" value="1"/>
</dbReference>
<name>A0A0D7B1Y5_9AGAR</name>
<dbReference type="GO" id="GO:0005739">
    <property type="term" value="C:mitochondrion"/>
    <property type="evidence" value="ECO:0007669"/>
    <property type="project" value="TreeGrafter"/>
</dbReference>
<dbReference type="OrthoDB" id="10255576at2759"/>
<dbReference type="GO" id="GO:0045271">
    <property type="term" value="C:respiratory chain complex I"/>
    <property type="evidence" value="ECO:0007669"/>
    <property type="project" value="InterPro"/>
</dbReference>
<dbReference type="PANTHER" id="PTHR32470:SF2">
    <property type="entry name" value="NADH DEHYDROGENASE [UBIQUINONE] 1 ALPHA SUBCOMPLEX ASSEMBLY FACTOR 2"/>
    <property type="match status" value="1"/>
</dbReference>
<gene>
    <name evidence="3" type="ORF">CYLTODRAFT_402177</name>
</gene>
<dbReference type="InterPro" id="IPR052618">
    <property type="entry name" value="ComplexI_NDUFA12"/>
</dbReference>
<feature type="compositionally biased region" description="Low complexity" evidence="2">
    <location>
        <begin position="131"/>
        <end position="148"/>
    </location>
</feature>
<evidence type="ECO:0000256" key="2">
    <source>
        <dbReference type="SAM" id="MobiDB-lite"/>
    </source>
</evidence>
<feature type="region of interest" description="Disordered" evidence="2">
    <location>
        <begin position="120"/>
        <end position="179"/>
    </location>
</feature>
<evidence type="ECO:0000256" key="1">
    <source>
        <dbReference type="ARBA" id="ARBA00007355"/>
    </source>
</evidence>
<dbReference type="Proteomes" id="UP000054007">
    <property type="component" value="Unassembled WGS sequence"/>
</dbReference>
<dbReference type="AlphaFoldDB" id="A0A0D7B1Y5"/>
<comment type="similarity">
    <text evidence="1">Belongs to the complex I NDUFA12 subunit family.</text>
</comment>
<accession>A0A0D7B1Y5</accession>
<reference evidence="3 4" key="1">
    <citation type="journal article" date="2015" name="Fungal Genet. Biol.">
        <title>Evolution of novel wood decay mechanisms in Agaricales revealed by the genome sequences of Fistulina hepatica and Cylindrobasidium torrendii.</title>
        <authorList>
            <person name="Floudas D."/>
            <person name="Held B.W."/>
            <person name="Riley R."/>
            <person name="Nagy L.G."/>
            <person name="Koehler G."/>
            <person name="Ransdell A.S."/>
            <person name="Younus H."/>
            <person name="Chow J."/>
            <person name="Chiniquy J."/>
            <person name="Lipzen A."/>
            <person name="Tritt A."/>
            <person name="Sun H."/>
            <person name="Haridas S."/>
            <person name="LaButti K."/>
            <person name="Ohm R.A."/>
            <person name="Kues U."/>
            <person name="Blanchette R.A."/>
            <person name="Grigoriev I.V."/>
            <person name="Minto R.E."/>
            <person name="Hibbett D.S."/>
        </authorList>
    </citation>
    <scope>NUCLEOTIDE SEQUENCE [LARGE SCALE GENOMIC DNA]</scope>
    <source>
        <strain evidence="3 4">FP15055 ss-10</strain>
    </source>
</reference>
<proteinExistence type="inferred from homology"/>
<organism evidence="3 4">
    <name type="scientific">Cylindrobasidium torrendii FP15055 ss-10</name>
    <dbReference type="NCBI Taxonomy" id="1314674"/>
    <lineage>
        <taxon>Eukaryota</taxon>
        <taxon>Fungi</taxon>
        <taxon>Dikarya</taxon>
        <taxon>Basidiomycota</taxon>
        <taxon>Agaricomycotina</taxon>
        <taxon>Agaricomycetes</taxon>
        <taxon>Agaricomycetidae</taxon>
        <taxon>Agaricales</taxon>
        <taxon>Marasmiineae</taxon>
        <taxon>Physalacriaceae</taxon>
        <taxon>Cylindrobasidium</taxon>
    </lineage>
</organism>
<sequence>MSSFFSRLHRVWRTIRHPTGYVGRDLEGNMFFEKRNPLPDARRMKRTVEYATKDAYWDYIGGKKRLPAQWSAWLSHTRIDAPTWDELQRDMARQQQLKIRVAAIEQRDREEKMLIARQQYEALNPPPPQQAEPQPAAKEPVAAPQQAPRPGKPLPKVQSQGKDDWEPQAWTAKPVRRGA</sequence>
<evidence type="ECO:0000313" key="4">
    <source>
        <dbReference type="Proteomes" id="UP000054007"/>
    </source>
</evidence>
<dbReference type="PANTHER" id="PTHR32470">
    <property type="entry name" value="ADH DEHYDROGENASE [UBIQUINONE] 1 ALPHA SUBCOMPLEX ASSEMBLY FACTOR 2"/>
    <property type="match status" value="1"/>
</dbReference>
<evidence type="ECO:0000313" key="3">
    <source>
        <dbReference type="EMBL" id="KIY64190.1"/>
    </source>
</evidence>
<dbReference type="InterPro" id="IPR007763">
    <property type="entry name" value="NDUFA12"/>
</dbReference>
<dbReference type="EMBL" id="KN880649">
    <property type="protein sequence ID" value="KIY64190.1"/>
    <property type="molecule type" value="Genomic_DNA"/>
</dbReference>
<dbReference type="GO" id="GO:0032981">
    <property type="term" value="P:mitochondrial respiratory chain complex I assembly"/>
    <property type="evidence" value="ECO:0007669"/>
    <property type="project" value="TreeGrafter"/>
</dbReference>